<dbReference type="InterPro" id="IPR002155">
    <property type="entry name" value="Thiolase"/>
</dbReference>
<evidence type="ECO:0000313" key="7">
    <source>
        <dbReference type="EMBL" id="NLV09230.1"/>
    </source>
</evidence>
<sequence>MTRTPVVVDAVRTPQGKEDGVYADTRSEDLSVPLINQMLASTGVESAQVDDLVWGCAQQRDEQGNNLARVIALLSDLGESVPGTTVNRWCASSAQAITTAADAIAAGQRECVIAGGVESMSRVKMGENTHNVHPKLAELYNIGELQMGMTAEKVADEYDVARQEQDEYALRSQQRAAEATESGRFDDEIVPIETDDGPVDADEGIRPDTTLEKLGELPTVFKSDGSITPGNASQVSDGAAGLMITSEAFAEEHGLDVLAEVGDHSVAGVDPTVMGIGPVPAVESLCERTGRDPEEYDLVELNEAFASQTLYCQRELGFDDDIFNVNGGAIAIGHPLGASGARLPVTLIHEMNKRDAELGLATECVGFGQGQAIEFHLPQ</sequence>
<dbReference type="Pfam" id="PF02803">
    <property type="entry name" value="Thiolase_C"/>
    <property type="match status" value="1"/>
</dbReference>
<dbReference type="InterPro" id="IPR050215">
    <property type="entry name" value="Thiolase-like_sf_Thiolase"/>
</dbReference>
<dbReference type="Pfam" id="PF00108">
    <property type="entry name" value="Thiolase_N"/>
    <property type="match status" value="1"/>
</dbReference>
<dbReference type="Gene3D" id="3.40.47.10">
    <property type="match status" value="2"/>
</dbReference>
<dbReference type="SUPFAM" id="SSF53901">
    <property type="entry name" value="Thiolase-like"/>
    <property type="match status" value="2"/>
</dbReference>
<dbReference type="EC" id="2.3.1.16" evidence="7"/>
<dbReference type="InterPro" id="IPR020617">
    <property type="entry name" value="Thiolase_C"/>
</dbReference>
<feature type="domain" description="Thiolase N-terminal" evidence="5">
    <location>
        <begin position="6"/>
        <end position="247"/>
    </location>
</feature>
<reference evidence="7" key="1">
    <citation type="submission" date="2019-12" db="EMBL/GenBank/DDBJ databases">
        <title>Whole-genome sequence of Halomicrobium mukohataei pws1.</title>
        <authorList>
            <person name="Verma D.K."/>
            <person name="Gopal K."/>
            <person name="Prasad E.S."/>
        </authorList>
    </citation>
    <scope>NUCLEOTIDE SEQUENCE</scope>
    <source>
        <strain evidence="7">Pws1</strain>
    </source>
</reference>
<dbReference type="EMBL" id="WOYG01000001">
    <property type="protein sequence ID" value="NLV09230.1"/>
    <property type="molecule type" value="Genomic_DNA"/>
</dbReference>
<feature type="domain" description="Thiolase C-terminal" evidence="6">
    <location>
        <begin position="256"/>
        <end position="373"/>
    </location>
</feature>
<dbReference type="InterPro" id="IPR020616">
    <property type="entry name" value="Thiolase_N"/>
</dbReference>
<keyword evidence="4 7" id="KW-0012">Acyltransferase</keyword>
<dbReference type="GO" id="GO:0010124">
    <property type="term" value="P:phenylacetate catabolic process"/>
    <property type="evidence" value="ECO:0007669"/>
    <property type="project" value="TreeGrafter"/>
</dbReference>
<dbReference type="PANTHER" id="PTHR43853:SF2">
    <property type="entry name" value="3-OXOADIPYL-COA_3-OXO-5,6-DEHYDROSUBERYL-COA THIOLASE"/>
    <property type="match status" value="1"/>
</dbReference>
<dbReference type="CDD" id="cd00751">
    <property type="entry name" value="thiolase"/>
    <property type="match status" value="1"/>
</dbReference>
<dbReference type="GO" id="GO:0006635">
    <property type="term" value="P:fatty acid beta-oxidation"/>
    <property type="evidence" value="ECO:0007669"/>
    <property type="project" value="TreeGrafter"/>
</dbReference>
<dbReference type="PROSITE" id="PS00737">
    <property type="entry name" value="THIOLASE_2"/>
    <property type="match status" value="1"/>
</dbReference>
<dbReference type="PANTHER" id="PTHR43853">
    <property type="entry name" value="3-KETOACYL-COA THIOLASE, PEROXISOMAL"/>
    <property type="match status" value="1"/>
</dbReference>
<evidence type="ECO:0000256" key="2">
    <source>
        <dbReference type="ARBA" id="ARBA00022679"/>
    </source>
</evidence>
<dbReference type="NCBIfam" id="TIGR01930">
    <property type="entry name" value="AcCoA-C-Actrans"/>
    <property type="match status" value="1"/>
</dbReference>
<dbReference type="GO" id="GO:0003988">
    <property type="term" value="F:acetyl-CoA C-acyltransferase activity"/>
    <property type="evidence" value="ECO:0007669"/>
    <property type="project" value="UniProtKB-EC"/>
</dbReference>
<evidence type="ECO:0000259" key="6">
    <source>
        <dbReference type="Pfam" id="PF02803"/>
    </source>
</evidence>
<proteinExistence type="inferred from homology"/>
<comment type="caution">
    <text evidence="7">The sequence shown here is derived from an EMBL/GenBank/DDBJ whole genome shotgun (WGS) entry which is preliminary data.</text>
</comment>
<keyword evidence="2 7" id="KW-0808">Transferase</keyword>
<name>A0A847UCN1_9EURY</name>
<dbReference type="InterPro" id="IPR016039">
    <property type="entry name" value="Thiolase-like"/>
</dbReference>
<dbReference type="OrthoDB" id="25212at2157"/>
<comment type="similarity">
    <text evidence="1">Belongs to the thiolase-like superfamily. Thiolase family.</text>
</comment>
<evidence type="ECO:0000259" key="5">
    <source>
        <dbReference type="Pfam" id="PF00108"/>
    </source>
</evidence>
<dbReference type="RefSeq" id="WP_170093132.1">
    <property type="nucleotide sequence ID" value="NZ_WOYG01000001.1"/>
</dbReference>
<evidence type="ECO:0000313" key="8">
    <source>
        <dbReference type="Proteomes" id="UP000608662"/>
    </source>
</evidence>
<protein>
    <submittedName>
        <fullName evidence="7">Acetyl-CoA C-acyltransferase</fullName>
        <ecNumber evidence="7">2.3.1.16</ecNumber>
    </submittedName>
</protein>
<accession>A0A847UCN1</accession>
<dbReference type="GO" id="GO:0005737">
    <property type="term" value="C:cytoplasm"/>
    <property type="evidence" value="ECO:0007669"/>
    <property type="project" value="UniProtKB-ARBA"/>
</dbReference>
<gene>
    <name evidence="7" type="ORF">GOC74_04710</name>
</gene>
<dbReference type="Proteomes" id="UP000608662">
    <property type="component" value="Unassembled WGS sequence"/>
</dbReference>
<dbReference type="GO" id="GO:0008299">
    <property type="term" value="P:isoprenoid biosynthetic process"/>
    <property type="evidence" value="ECO:0007669"/>
    <property type="project" value="UniProtKB-KW"/>
</dbReference>
<dbReference type="InterPro" id="IPR020613">
    <property type="entry name" value="Thiolase_CS"/>
</dbReference>
<organism evidence="7 8">
    <name type="scientific">Halomicrobium mukohataei</name>
    <dbReference type="NCBI Taxonomy" id="57705"/>
    <lineage>
        <taxon>Archaea</taxon>
        <taxon>Methanobacteriati</taxon>
        <taxon>Methanobacteriota</taxon>
        <taxon>Stenosarchaea group</taxon>
        <taxon>Halobacteria</taxon>
        <taxon>Halobacteriales</taxon>
        <taxon>Haloarculaceae</taxon>
        <taxon>Halomicrobium</taxon>
    </lineage>
</organism>
<dbReference type="PIRSF" id="PIRSF000429">
    <property type="entry name" value="Ac-CoA_Ac_transf"/>
    <property type="match status" value="1"/>
</dbReference>
<keyword evidence="3" id="KW-0414">Isoprene biosynthesis</keyword>
<dbReference type="GeneID" id="94359779"/>
<evidence type="ECO:0000256" key="1">
    <source>
        <dbReference type="ARBA" id="ARBA00010982"/>
    </source>
</evidence>
<dbReference type="FunFam" id="3.40.47.10:FF:000010">
    <property type="entry name" value="Acetyl-CoA acetyltransferase (Thiolase)"/>
    <property type="match status" value="1"/>
</dbReference>
<dbReference type="AlphaFoldDB" id="A0A847UCN1"/>
<evidence type="ECO:0000256" key="4">
    <source>
        <dbReference type="ARBA" id="ARBA00023315"/>
    </source>
</evidence>
<evidence type="ECO:0000256" key="3">
    <source>
        <dbReference type="ARBA" id="ARBA00023229"/>
    </source>
</evidence>